<keyword evidence="8" id="KW-1185">Reference proteome</keyword>
<evidence type="ECO:0000313" key="6">
    <source>
        <dbReference type="EMBL" id="SEG86716.1"/>
    </source>
</evidence>
<evidence type="ECO:0000256" key="1">
    <source>
        <dbReference type="ARBA" id="ARBA00022801"/>
    </source>
</evidence>
<evidence type="ECO:0000256" key="4">
    <source>
        <dbReference type="PIRSR" id="PIRSR017388-3"/>
    </source>
</evidence>
<dbReference type="PANTHER" id="PTHR43798:SF31">
    <property type="entry name" value="AB HYDROLASE SUPERFAMILY PROTEIN YCLE"/>
    <property type="match status" value="1"/>
</dbReference>
<dbReference type="EMBL" id="FNVB01000007">
    <property type="protein sequence ID" value="SEG86716.1"/>
    <property type="molecule type" value="Genomic_DNA"/>
</dbReference>
<dbReference type="InterPro" id="IPR029058">
    <property type="entry name" value="AB_hydrolase_fold"/>
</dbReference>
<evidence type="ECO:0000313" key="9">
    <source>
        <dbReference type="Proteomes" id="UP000236729"/>
    </source>
</evidence>
<keyword evidence="1" id="KW-0378">Hydrolase</keyword>
<feature type="binding site" evidence="3">
    <location>
        <position position="95"/>
    </location>
    <ligand>
        <name>substrate</name>
    </ligand>
</feature>
<dbReference type="AlphaFoldDB" id="A0A1H6DPY3"/>
<feature type="binding site" evidence="3">
    <location>
        <position position="26"/>
    </location>
    <ligand>
        <name>substrate</name>
    </ligand>
</feature>
<dbReference type="EMBL" id="FOME01000017">
    <property type="protein sequence ID" value="SFF00358.1"/>
    <property type="molecule type" value="Genomic_DNA"/>
</dbReference>
<gene>
    <name evidence="6" type="ORF">SAMN02982929_04665</name>
    <name evidence="7" type="ORF">SAMN05216506_11775</name>
</gene>
<feature type="active site" description="Charge relay system" evidence="2">
    <location>
        <position position="224"/>
    </location>
</feature>
<evidence type="ECO:0000313" key="8">
    <source>
        <dbReference type="Proteomes" id="UP000199690"/>
    </source>
</evidence>
<dbReference type="Pfam" id="PF12697">
    <property type="entry name" value="Abhydrolase_6"/>
    <property type="match status" value="1"/>
</dbReference>
<dbReference type="SUPFAM" id="SSF53474">
    <property type="entry name" value="alpha/beta-Hydrolases"/>
    <property type="match status" value="1"/>
</dbReference>
<protein>
    <submittedName>
        <fullName evidence="6">Carboxylesterase</fullName>
    </submittedName>
</protein>
<accession>A0A1I2F6K9</accession>
<feature type="site" description="Important for substrate specificity" evidence="4">
    <location>
        <position position="143"/>
    </location>
</feature>
<dbReference type="SMR" id="A0A1H6DPY3"/>
<dbReference type="Proteomes" id="UP000199690">
    <property type="component" value="Unassembled WGS sequence"/>
</dbReference>
<dbReference type="PANTHER" id="PTHR43798">
    <property type="entry name" value="MONOACYLGLYCEROL LIPASE"/>
    <property type="match status" value="1"/>
</dbReference>
<feature type="domain" description="AB hydrolase-1" evidence="5">
    <location>
        <begin position="20"/>
        <end position="228"/>
    </location>
</feature>
<accession>A0A1H6DPY3</accession>
<evidence type="ECO:0000313" key="7">
    <source>
        <dbReference type="EMBL" id="SFF00358.1"/>
    </source>
</evidence>
<dbReference type="InterPro" id="IPR012354">
    <property type="entry name" value="Esterase_lipase"/>
</dbReference>
<dbReference type="Gene3D" id="3.40.50.1820">
    <property type="entry name" value="alpha/beta hydrolase"/>
    <property type="match status" value="1"/>
</dbReference>
<proteinExistence type="predicted"/>
<organism evidence="6 9">
    <name type="scientific">Saccharopolyspora kobensis</name>
    <dbReference type="NCBI Taxonomy" id="146035"/>
    <lineage>
        <taxon>Bacteria</taxon>
        <taxon>Bacillati</taxon>
        <taxon>Actinomycetota</taxon>
        <taxon>Actinomycetes</taxon>
        <taxon>Pseudonocardiales</taxon>
        <taxon>Pseudonocardiaceae</taxon>
        <taxon>Saccharopolyspora</taxon>
    </lineage>
</organism>
<dbReference type="Proteomes" id="UP000236729">
    <property type="component" value="Unassembled WGS sequence"/>
</dbReference>
<evidence type="ECO:0000259" key="5">
    <source>
        <dbReference type="Pfam" id="PF12697"/>
    </source>
</evidence>
<dbReference type="InterPro" id="IPR000073">
    <property type="entry name" value="AB_hydrolase_1"/>
</dbReference>
<name>A0A1H6DPY3_9PSEU</name>
<feature type="active site" description="Charge relay system" evidence="2">
    <location>
        <position position="194"/>
    </location>
</feature>
<dbReference type="GO" id="GO:0052689">
    <property type="term" value="F:carboxylic ester hydrolase activity"/>
    <property type="evidence" value="ECO:0007669"/>
    <property type="project" value="InterPro"/>
</dbReference>
<reference evidence="8 9" key="1">
    <citation type="submission" date="2016-10" db="EMBL/GenBank/DDBJ databases">
        <authorList>
            <person name="Varghese N."/>
            <person name="Submissions S."/>
        </authorList>
    </citation>
    <scope>NUCLEOTIDE SEQUENCE [LARGE SCALE GENOMIC DNA]</scope>
    <source>
        <strain evidence="9">ATCC 20501</strain>
        <strain evidence="7 8">CGMCC 4.3529</strain>
    </source>
</reference>
<reference evidence="6" key="2">
    <citation type="submission" date="2016-10" db="EMBL/GenBank/DDBJ databases">
        <authorList>
            <person name="de Groot N.N."/>
        </authorList>
    </citation>
    <scope>NUCLEOTIDE SEQUENCE [LARGE SCALE GENOMIC DNA]</scope>
    <source>
        <strain evidence="6">ATCC 20501</strain>
    </source>
</reference>
<sequence>MPVLSGAEPFSHDGSDDIGVLLCHGFTSTPQSMRAWGEHLAAEGCTVRCPLLPGHGTRWPDLNRTTWHDWYRAAEAELAELRGRCSSVFVFGQSMGGTLTLRLAQEHPDIAGIVLVNPSVLTQRRAARLLPLLSRVWPAAGGIPGDIAKPGGFELAYQRLPLRAMASLQQLWGVVRADLGRIRQPVLLFRSAVDHVVEPVNAATVLEGVRSEDLTEVVLADSFHVATLDHDAPRVFSGSVEFLQRIHRDRVEELV</sequence>
<evidence type="ECO:0000256" key="2">
    <source>
        <dbReference type="PIRSR" id="PIRSR017388-1"/>
    </source>
</evidence>
<feature type="active site" description="Nucleophile" evidence="2">
    <location>
        <position position="94"/>
    </location>
</feature>
<dbReference type="GO" id="GO:0016020">
    <property type="term" value="C:membrane"/>
    <property type="evidence" value="ECO:0007669"/>
    <property type="project" value="TreeGrafter"/>
</dbReference>
<evidence type="ECO:0000256" key="3">
    <source>
        <dbReference type="PIRSR" id="PIRSR017388-2"/>
    </source>
</evidence>
<dbReference type="InterPro" id="IPR050266">
    <property type="entry name" value="AB_hydrolase_sf"/>
</dbReference>
<dbReference type="PIRSF" id="PIRSF017388">
    <property type="entry name" value="Esterase_lipase"/>
    <property type="match status" value="1"/>
</dbReference>
<dbReference type="RefSeq" id="WP_093357904.1">
    <property type="nucleotide sequence ID" value="NZ_FNVB01000007.1"/>
</dbReference>